<comment type="caution">
    <text evidence="1">The sequence shown here is derived from an EMBL/GenBank/DDBJ whole genome shotgun (WGS) entry which is preliminary data.</text>
</comment>
<dbReference type="PANTHER" id="PTHR43422:SF3">
    <property type="entry name" value="THIAMINE THIAZOLE SYNTHASE"/>
    <property type="match status" value="1"/>
</dbReference>
<keyword evidence="2" id="KW-1185">Reference proteome</keyword>
<protein>
    <submittedName>
        <fullName evidence="1">2-polyprenyl-6-methoxyphenol hydroxylase-like FAD-dependent oxidoreductase</fullName>
    </submittedName>
</protein>
<dbReference type="EMBL" id="VFML01000001">
    <property type="protein sequence ID" value="TQJ05239.1"/>
    <property type="molecule type" value="Genomic_DNA"/>
</dbReference>
<dbReference type="SUPFAM" id="SSF51905">
    <property type="entry name" value="FAD/NAD(P)-binding domain"/>
    <property type="match status" value="1"/>
</dbReference>
<dbReference type="OrthoDB" id="9790035at2"/>
<dbReference type="RefSeq" id="WP_142000796.1">
    <property type="nucleotide sequence ID" value="NZ_VFML01000001.1"/>
</dbReference>
<reference evidence="1 2" key="1">
    <citation type="submission" date="2019-06" db="EMBL/GenBank/DDBJ databases">
        <title>Sequencing the genomes of 1000 actinobacteria strains.</title>
        <authorList>
            <person name="Klenk H.-P."/>
        </authorList>
    </citation>
    <scope>NUCLEOTIDE SEQUENCE [LARGE SCALE GENOMIC DNA]</scope>
    <source>
        <strain evidence="1 2">DSM 45679</strain>
    </source>
</reference>
<dbReference type="Gene3D" id="3.50.50.60">
    <property type="entry name" value="FAD/NAD(P)-binding domain"/>
    <property type="match status" value="1"/>
</dbReference>
<proteinExistence type="predicted"/>
<accession>A0A542DQ57</accession>
<sequence length="432" mass="46684">MGTRAVILGGSMAGLLAARVLAETYTEVLVVDRDGLLGVTTPRRGVPQGAHIHGLLARGHQILDELFDGFTDDALAAGALTGDLGEHRWFFAGHEACKAVTGMRYLSATRPVLESFVRDRVAALGNVKFLEQHDIVGLVASPDRTRITGARVHDGSEATLEGDLVVDATGRGSRTPVWLDELGYARPAFEQIKIDFSYTTRLYRLPDESVMNGVKSVNPLPSPVTRRSAFFSAMEDGKWVLSVGGVLGDRAPTDPEGFLAYVRTLPVPDIYQVIADAEPLTDPVSFRFPASVRPRYDKLTGFPDGFIVLGDAACSFNPVYGQGMTVSALEALVLREHVRRGPLEPLAFQRAIADVIDAPWGTAASGDLAYPEVVGSRPDEVLQMNEYMAKVMAAACQDPEVLTAFMRVAGLVDPPATLMEPDMKRRVLQHAG</sequence>
<organism evidence="1 2">
    <name type="scientific">Amycolatopsis cihanbeyliensis</name>
    <dbReference type="NCBI Taxonomy" id="1128664"/>
    <lineage>
        <taxon>Bacteria</taxon>
        <taxon>Bacillati</taxon>
        <taxon>Actinomycetota</taxon>
        <taxon>Actinomycetes</taxon>
        <taxon>Pseudonocardiales</taxon>
        <taxon>Pseudonocardiaceae</taxon>
        <taxon>Amycolatopsis</taxon>
    </lineage>
</organism>
<evidence type="ECO:0000313" key="1">
    <source>
        <dbReference type="EMBL" id="TQJ05239.1"/>
    </source>
</evidence>
<gene>
    <name evidence="1" type="ORF">FB471_5067</name>
</gene>
<name>A0A542DQ57_AMYCI</name>
<evidence type="ECO:0000313" key="2">
    <source>
        <dbReference type="Proteomes" id="UP000320876"/>
    </source>
</evidence>
<dbReference type="AlphaFoldDB" id="A0A542DQ57"/>
<dbReference type="Pfam" id="PF12831">
    <property type="entry name" value="FAD_oxidored"/>
    <property type="match status" value="1"/>
</dbReference>
<dbReference type="Proteomes" id="UP000320876">
    <property type="component" value="Unassembled WGS sequence"/>
</dbReference>
<dbReference type="InterPro" id="IPR036188">
    <property type="entry name" value="FAD/NAD-bd_sf"/>
</dbReference>
<dbReference type="PANTHER" id="PTHR43422">
    <property type="entry name" value="THIAMINE THIAZOLE SYNTHASE"/>
    <property type="match status" value="1"/>
</dbReference>